<feature type="compositionally biased region" description="Low complexity" evidence="6">
    <location>
        <begin position="228"/>
        <end position="242"/>
    </location>
</feature>
<feature type="region of interest" description="Disordered" evidence="6">
    <location>
        <begin position="52"/>
        <end position="117"/>
    </location>
</feature>
<protein>
    <recommendedName>
        <fullName evidence="7">BHLH domain-containing protein</fullName>
    </recommendedName>
</protein>
<comment type="caution">
    <text evidence="8">The sequence shown here is derived from an EMBL/GenBank/DDBJ whole genome shotgun (WGS) entry which is preliminary data.</text>
</comment>
<keyword evidence="5" id="KW-0539">Nucleus</keyword>
<evidence type="ECO:0000256" key="1">
    <source>
        <dbReference type="ARBA" id="ARBA00004123"/>
    </source>
</evidence>
<evidence type="ECO:0000256" key="2">
    <source>
        <dbReference type="ARBA" id="ARBA00022473"/>
    </source>
</evidence>
<feature type="compositionally biased region" description="Low complexity" evidence="6">
    <location>
        <begin position="55"/>
        <end position="75"/>
    </location>
</feature>
<dbReference type="Proteomes" id="UP001234178">
    <property type="component" value="Unassembled WGS sequence"/>
</dbReference>
<gene>
    <name evidence="8" type="ORF">OUZ56_004054</name>
</gene>
<feature type="compositionally biased region" description="Basic and acidic residues" evidence="6">
    <location>
        <begin position="207"/>
        <end position="218"/>
    </location>
</feature>
<dbReference type="EMBL" id="JAOYFB010000001">
    <property type="protein sequence ID" value="KAK4002211.1"/>
    <property type="molecule type" value="Genomic_DNA"/>
</dbReference>
<feature type="domain" description="BHLH" evidence="7">
    <location>
        <begin position="265"/>
        <end position="317"/>
    </location>
</feature>
<accession>A0ABQ9YNM9</accession>
<name>A0ABQ9YNM9_9CRUS</name>
<dbReference type="InterPro" id="IPR050359">
    <property type="entry name" value="bHLH_transcription_factors"/>
</dbReference>
<evidence type="ECO:0000313" key="8">
    <source>
        <dbReference type="EMBL" id="KAK4002211.1"/>
    </source>
</evidence>
<keyword evidence="2" id="KW-0217">Developmental protein</keyword>
<feature type="compositionally biased region" description="Polar residues" evidence="6">
    <location>
        <begin position="80"/>
        <end position="91"/>
    </location>
</feature>
<evidence type="ECO:0000256" key="6">
    <source>
        <dbReference type="SAM" id="MobiDB-lite"/>
    </source>
</evidence>
<dbReference type="PANTHER" id="PTHR19290">
    <property type="entry name" value="BASIC HELIX-LOOP-HELIX PROTEIN NEUROGENIN-RELATED"/>
    <property type="match status" value="1"/>
</dbReference>
<comment type="subcellular location">
    <subcellularLocation>
        <location evidence="1">Nucleus</location>
    </subcellularLocation>
</comment>
<proteinExistence type="predicted"/>
<sequence>MSLEMYSQFGSSDLMGNTDAHGYYAPAAYVVHDVYHHSTGFTAEEGVRHNTSAINSANNGGHNNNNNNNNNSSASYDDPNCQSPVSAQSWASLRSPSSSPRLLTELRPGSDQLPHPHRPVVVAALGPSSSTPVGSVDYCLLGMEGPASVVASDGKYSASVITDQEESNAGEFGASSMWTDDGESEATMESNPAGLESSASPSTEAMNDGRTRQPTEQKRQRKTRTPRTPKNNSNGSNNSGGSNSSGGSGSRRRSTKVPTVEVVKKRRLAANARERRRMNSLNDAFERLREVVPALGSDRKLSKFETLQMAQTYIGALAELLTRH</sequence>
<dbReference type="Pfam" id="PF00010">
    <property type="entry name" value="HLH"/>
    <property type="match status" value="1"/>
</dbReference>
<dbReference type="SUPFAM" id="SSF47459">
    <property type="entry name" value="HLH, helix-loop-helix DNA-binding domain"/>
    <property type="match status" value="1"/>
</dbReference>
<feature type="region of interest" description="Disordered" evidence="6">
    <location>
        <begin position="164"/>
        <end position="259"/>
    </location>
</feature>
<evidence type="ECO:0000256" key="5">
    <source>
        <dbReference type="ARBA" id="ARBA00023242"/>
    </source>
</evidence>
<organism evidence="8 9">
    <name type="scientific">Daphnia magna</name>
    <dbReference type="NCBI Taxonomy" id="35525"/>
    <lineage>
        <taxon>Eukaryota</taxon>
        <taxon>Metazoa</taxon>
        <taxon>Ecdysozoa</taxon>
        <taxon>Arthropoda</taxon>
        <taxon>Crustacea</taxon>
        <taxon>Branchiopoda</taxon>
        <taxon>Diplostraca</taxon>
        <taxon>Cladocera</taxon>
        <taxon>Anomopoda</taxon>
        <taxon>Daphniidae</taxon>
        <taxon>Daphnia</taxon>
    </lineage>
</organism>
<keyword evidence="3" id="KW-0221">Differentiation</keyword>
<dbReference type="PROSITE" id="PS50888">
    <property type="entry name" value="BHLH"/>
    <property type="match status" value="1"/>
</dbReference>
<keyword evidence="4" id="KW-0524">Neurogenesis</keyword>
<dbReference type="InterPro" id="IPR011598">
    <property type="entry name" value="bHLH_dom"/>
</dbReference>
<dbReference type="Gene3D" id="4.10.280.10">
    <property type="entry name" value="Helix-loop-helix DNA-binding domain"/>
    <property type="match status" value="1"/>
</dbReference>
<dbReference type="InterPro" id="IPR036638">
    <property type="entry name" value="HLH_DNA-bd_sf"/>
</dbReference>
<evidence type="ECO:0000256" key="4">
    <source>
        <dbReference type="ARBA" id="ARBA00022902"/>
    </source>
</evidence>
<evidence type="ECO:0000313" key="9">
    <source>
        <dbReference type="Proteomes" id="UP001234178"/>
    </source>
</evidence>
<reference evidence="8 9" key="1">
    <citation type="journal article" date="2023" name="Nucleic Acids Res.">
        <title>The hologenome of Daphnia magna reveals possible DNA methylation and microbiome-mediated evolution of the host genome.</title>
        <authorList>
            <person name="Chaturvedi A."/>
            <person name="Li X."/>
            <person name="Dhandapani V."/>
            <person name="Marshall H."/>
            <person name="Kissane S."/>
            <person name="Cuenca-Cambronero M."/>
            <person name="Asole G."/>
            <person name="Calvet F."/>
            <person name="Ruiz-Romero M."/>
            <person name="Marangio P."/>
            <person name="Guigo R."/>
            <person name="Rago D."/>
            <person name="Mirbahai L."/>
            <person name="Eastwood N."/>
            <person name="Colbourne J.K."/>
            <person name="Zhou J."/>
            <person name="Mallon E."/>
            <person name="Orsini L."/>
        </authorList>
    </citation>
    <scope>NUCLEOTIDE SEQUENCE [LARGE SCALE GENOMIC DNA]</scope>
    <source>
        <strain evidence="8">LRV0_1</strain>
    </source>
</reference>
<feature type="compositionally biased region" description="Low complexity" evidence="6">
    <location>
        <begin position="92"/>
        <end position="107"/>
    </location>
</feature>
<keyword evidence="9" id="KW-1185">Reference proteome</keyword>
<evidence type="ECO:0000259" key="7">
    <source>
        <dbReference type="PROSITE" id="PS50888"/>
    </source>
</evidence>
<dbReference type="PANTHER" id="PTHR19290:SF162">
    <property type="entry name" value="TRANSCRIPTION FACTOR ATOH7"/>
    <property type="match status" value="1"/>
</dbReference>
<dbReference type="SMART" id="SM00353">
    <property type="entry name" value="HLH"/>
    <property type="match status" value="1"/>
</dbReference>
<evidence type="ECO:0000256" key="3">
    <source>
        <dbReference type="ARBA" id="ARBA00022782"/>
    </source>
</evidence>
<dbReference type="CDD" id="cd11430">
    <property type="entry name" value="bHLH_TS_ATOH1_like"/>
    <property type="match status" value="1"/>
</dbReference>